<keyword evidence="4 7" id="KW-0238">DNA-binding</keyword>
<comment type="function">
    <text evidence="1">Histone-like DNA-binding protein which is capable of wrapping DNA to stabilize it, and thus to prevent its denaturation under extreme environmental conditions.</text>
</comment>
<keyword evidence="8" id="KW-1185">Reference proteome</keyword>
<dbReference type="GO" id="GO:0030527">
    <property type="term" value="F:structural constituent of chromatin"/>
    <property type="evidence" value="ECO:0007669"/>
    <property type="project" value="InterPro"/>
</dbReference>
<dbReference type="AlphaFoldDB" id="A0AAJ1BL93"/>
<dbReference type="GO" id="GO:0003677">
    <property type="term" value="F:DNA binding"/>
    <property type="evidence" value="ECO:0007669"/>
    <property type="project" value="UniProtKB-KW"/>
</dbReference>
<protein>
    <submittedName>
        <fullName evidence="7">HU family DNA-binding protein</fullName>
    </submittedName>
</protein>
<dbReference type="GO" id="GO:0030261">
    <property type="term" value="P:chromosome condensation"/>
    <property type="evidence" value="ECO:0007669"/>
    <property type="project" value="UniProtKB-KW"/>
</dbReference>
<dbReference type="EMBL" id="JAKUDL010000015">
    <property type="protein sequence ID" value="MCH4296728.1"/>
    <property type="molecule type" value="Genomic_DNA"/>
</dbReference>
<sequence>MNKTDLCRRMAKENGLTQPQAKRMLDEILAQISRAIEEGETLYLPQFGTFELRYYLPRQFRNPQTGEMMEADGFNQPSFKPAPALKQLVNS</sequence>
<evidence type="ECO:0000313" key="8">
    <source>
        <dbReference type="Proteomes" id="UP001297581"/>
    </source>
</evidence>
<dbReference type="RefSeq" id="WP_240592680.1">
    <property type="nucleotide sequence ID" value="NZ_JAKUDL010000015.1"/>
</dbReference>
<proteinExistence type="inferred from homology"/>
<keyword evidence="3" id="KW-0226">DNA condensation</keyword>
<dbReference type="CDD" id="cd13831">
    <property type="entry name" value="HU"/>
    <property type="match status" value="1"/>
</dbReference>
<evidence type="ECO:0000256" key="3">
    <source>
        <dbReference type="ARBA" id="ARBA00023067"/>
    </source>
</evidence>
<name>A0AAJ1BL93_9GAMM</name>
<gene>
    <name evidence="7" type="ORF">MJ923_20705</name>
</gene>
<dbReference type="PRINTS" id="PR01727">
    <property type="entry name" value="DNABINDINGHU"/>
</dbReference>
<evidence type="ECO:0000256" key="1">
    <source>
        <dbReference type="ARBA" id="ARBA00003819"/>
    </source>
</evidence>
<dbReference type="PANTHER" id="PTHR33175">
    <property type="entry name" value="DNA-BINDING PROTEIN HU"/>
    <property type="match status" value="1"/>
</dbReference>
<feature type="region of interest" description="Disordered" evidence="6">
    <location>
        <begin position="67"/>
        <end position="91"/>
    </location>
</feature>
<dbReference type="Pfam" id="PF00216">
    <property type="entry name" value="Bac_DNA_binding"/>
    <property type="match status" value="1"/>
</dbReference>
<evidence type="ECO:0000256" key="4">
    <source>
        <dbReference type="ARBA" id="ARBA00023125"/>
    </source>
</evidence>
<dbReference type="GO" id="GO:0005829">
    <property type="term" value="C:cytosol"/>
    <property type="evidence" value="ECO:0007669"/>
    <property type="project" value="TreeGrafter"/>
</dbReference>
<dbReference type="SMART" id="SM00411">
    <property type="entry name" value="BHL"/>
    <property type="match status" value="1"/>
</dbReference>
<evidence type="ECO:0000256" key="6">
    <source>
        <dbReference type="SAM" id="MobiDB-lite"/>
    </source>
</evidence>
<dbReference type="Proteomes" id="UP001297581">
    <property type="component" value="Unassembled WGS sequence"/>
</dbReference>
<evidence type="ECO:0000313" key="7">
    <source>
        <dbReference type="EMBL" id="MCH4296728.1"/>
    </source>
</evidence>
<comment type="similarity">
    <text evidence="2 5">Belongs to the bacterial histone-like protein family.</text>
</comment>
<comment type="caution">
    <text evidence="7">The sequence shown here is derived from an EMBL/GenBank/DDBJ whole genome shotgun (WGS) entry which is preliminary data.</text>
</comment>
<dbReference type="InterPro" id="IPR000119">
    <property type="entry name" value="Hist_DNA-bd"/>
</dbReference>
<reference evidence="7 8" key="1">
    <citation type="submission" date="2022-02" db="EMBL/GenBank/DDBJ databases">
        <title>The genome sequence of Shewanella sp. 3B26.</title>
        <authorList>
            <person name="Du J."/>
        </authorList>
    </citation>
    <scope>NUCLEOTIDE SEQUENCE [LARGE SCALE GENOMIC DNA]</scope>
    <source>
        <strain evidence="7 8">3B26</strain>
    </source>
</reference>
<organism evidence="7 8">
    <name type="scientific">Shewanella zhuhaiensis</name>
    <dbReference type="NCBI Taxonomy" id="2919576"/>
    <lineage>
        <taxon>Bacteria</taxon>
        <taxon>Pseudomonadati</taxon>
        <taxon>Pseudomonadota</taxon>
        <taxon>Gammaproteobacteria</taxon>
        <taxon>Alteromonadales</taxon>
        <taxon>Shewanellaceae</taxon>
        <taxon>Shewanella</taxon>
    </lineage>
</organism>
<evidence type="ECO:0000256" key="5">
    <source>
        <dbReference type="RuleBase" id="RU003939"/>
    </source>
</evidence>
<dbReference type="InterPro" id="IPR010992">
    <property type="entry name" value="IHF-like_DNA-bd_dom_sf"/>
</dbReference>
<dbReference type="SUPFAM" id="SSF47729">
    <property type="entry name" value="IHF-like DNA-binding proteins"/>
    <property type="match status" value="1"/>
</dbReference>
<dbReference type="PANTHER" id="PTHR33175:SF12">
    <property type="entry name" value="DNA-BINDING PROTEIN HU-ALPHA"/>
    <property type="match status" value="1"/>
</dbReference>
<evidence type="ECO:0000256" key="2">
    <source>
        <dbReference type="ARBA" id="ARBA00010529"/>
    </source>
</evidence>
<accession>A0AAJ1BL93</accession>
<dbReference type="Gene3D" id="4.10.520.10">
    <property type="entry name" value="IHF-like DNA-binding proteins"/>
    <property type="match status" value="1"/>
</dbReference>